<name>A0ABS7JAD4_9SPHN</name>
<feature type="domain" description="Peptidase M13 N-terminal" evidence="10">
    <location>
        <begin position="54"/>
        <end position="428"/>
    </location>
</feature>
<feature type="chain" id="PRO_5045644409" evidence="8">
    <location>
        <begin position="30"/>
        <end position="687"/>
    </location>
</feature>
<dbReference type="Pfam" id="PF01431">
    <property type="entry name" value="Peptidase_M13"/>
    <property type="match status" value="1"/>
</dbReference>
<evidence type="ECO:0000256" key="5">
    <source>
        <dbReference type="ARBA" id="ARBA00022801"/>
    </source>
</evidence>
<evidence type="ECO:0000256" key="6">
    <source>
        <dbReference type="ARBA" id="ARBA00022833"/>
    </source>
</evidence>
<accession>A0ABS7JAD4</accession>
<dbReference type="Gene3D" id="3.40.390.10">
    <property type="entry name" value="Collagenase (Catalytic Domain)"/>
    <property type="match status" value="1"/>
</dbReference>
<keyword evidence="12" id="KW-1185">Reference proteome</keyword>
<evidence type="ECO:0000256" key="1">
    <source>
        <dbReference type="ARBA" id="ARBA00001947"/>
    </source>
</evidence>
<keyword evidence="4" id="KW-0479">Metal-binding</keyword>
<dbReference type="PROSITE" id="PS51885">
    <property type="entry name" value="NEPRILYSIN"/>
    <property type="match status" value="1"/>
</dbReference>
<dbReference type="Pfam" id="PF05649">
    <property type="entry name" value="Peptidase_M13_N"/>
    <property type="match status" value="1"/>
</dbReference>
<comment type="similarity">
    <text evidence="2">Belongs to the peptidase M13 family.</text>
</comment>
<dbReference type="EMBL" id="JAIGNQ010000001">
    <property type="protein sequence ID" value="MBX7486970.1"/>
    <property type="molecule type" value="Genomic_DNA"/>
</dbReference>
<dbReference type="CDD" id="cd08662">
    <property type="entry name" value="M13"/>
    <property type="match status" value="1"/>
</dbReference>
<dbReference type="Proteomes" id="UP000776651">
    <property type="component" value="Unassembled WGS sequence"/>
</dbReference>
<keyword evidence="7" id="KW-0482">Metalloprotease</keyword>
<keyword evidence="8" id="KW-0732">Signal</keyword>
<keyword evidence="5" id="KW-0378">Hydrolase</keyword>
<feature type="domain" description="Peptidase M13 C-terminal" evidence="9">
    <location>
        <begin position="480"/>
        <end position="684"/>
    </location>
</feature>
<evidence type="ECO:0000313" key="11">
    <source>
        <dbReference type="EMBL" id="MBX7486970.1"/>
    </source>
</evidence>
<comment type="cofactor">
    <cofactor evidence="1">
        <name>Zn(2+)</name>
        <dbReference type="ChEBI" id="CHEBI:29105"/>
    </cofactor>
</comment>
<organism evidence="11 12">
    <name type="scientific">Qipengyuania pacifica</name>
    <dbReference type="NCBI Taxonomy" id="2860199"/>
    <lineage>
        <taxon>Bacteria</taxon>
        <taxon>Pseudomonadati</taxon>
        <taxon>Pseudomonadota</taxon>
        <taxon>Alphaproteobacteria</taxon>
        <taxon>Sphingomonadales</taxon>
        <taxon>Erythrobacteraceae</taxon>
        <taxon>Qipengyuania</taxon>
    </lineage>
</organism>
<evidence type="ECO:0000256" key="7">
    <source>
        <dbReference type="ARBA" id="ARBA00023049"/>
    </source>
</evidence>
<evidence type="ECO:0000313" key="12">
    <source>
        <dbReference type="Proteomes" id="UP000776651"/>
    </source>
</evidence>
<evidence type="ECO:0000256" key="4">
    <source>
        <dbReference type="ARBA" id="ARBA00022723"/>
    </source>
</evidence>
<comment type="caution">
    <text evidence="11">The sequence shown here is derived from an EMBL/GenBank/DDBJ whole genome shotgun (WGS) entry which is preliminary data.</text>
</comment>
<protein>
    <submittedName>
        <fullName evidence="11">M13 family metallopeptidase</fullName>
    </submittedName>
</protein>
<sequence length="687" mass="76546">MPISQRVLSCLAAGGLSVAALTIGSFASAQQSMDGDGYGEWGVDLTAMDRSVDPGDDFYRYVSGKWLARSTIPDGYPNWTAFTKVGRKTDQQVDAMIADLLASPQETGTSEQQLADFYRSYVDVERRNRVGIEPLRDLIDGFMMIDDRADLMKKMGLAEATRPVNFGVVADPGNPEKPMLVAVQGGLTMPDPIYYLGEGEQFDAARAAFLDYAETLFRQAGFADARERADMMLELEKEIARRSWSAQQRRDQVKMYHPMTIAELQSYAPGIDWPVLLDAAGAGAATEINVNTDTAVRDLAALVAQTPIETWRTYLVFHLLNDYAPLLSTPLADASFAFTETALSGVETQRPLKEQAIGMLGELLGEPIGKLYAERYFPPEYEETIDTMIGYLRDEYRDRFVNNDWMDDRTRAEALAKLDQVTSYIGSPERYHDLTSIRIAPDDLVGNVRRISEWHRADNMSTLGHPTRDWEWPFAVQEINAGYVPARNSVTFPAGILQPPFFHPDGDIAVNFGSIGAVIGHELGHAFDDQGKSYDGTGKIRNWWTPQSEAAFRKRADRLVAQFNEYAPIEGEHVNGALTLGENIGDLGGLTVGYAAYRRYVNDKQGGKASVIDGFTGDQRYFLGWGQLWRMLSTDAETRRRLAADVHSPGEFRANGAVRNVDGWYEAFDVEPGDALYLPPEQRVHIW</sequence>
<dbReference type="SUPFAM" id="SSF55486">
    <property type="entry name" value="Metalloproteases ('zincins'), catalytic domain"/>
    <property type="match status" value="1"/>
</dbReference>
<gene>
    <name evidence="11" type="ORF">K3177_00430</name>
</gene>
<dbReference type="PANTHER" id="PTHR11733:SF167">
    <property type="entry name" value="FI17812P1-RELATED"/>
    <property type="match status" value="1"/>
</dbReference>
<dbReference type="InterPro" id="IPR042089">
    <property type="entry name" value="Peptidase_M13_dom_2"/>
</dbReference>
<evidence type="ECO:0000259" key="10">
    <source>
        <dbReference type="Pfam" id="PF05649"/>
    </source>
</evidence>
<dbReference type="InterPro" id="IPR018497">
    <property type="entry name" value="Peptidase_M13_C"/>
</dbReference>
<feature type="signal peptide" evidence="8">
    <location>
        <begin position="1"/>
        <end position="29"/>
    </location>
</feature>
<evidence type="ECO:0000256" key="3">
    <source>
        <dbReference type="ARBA" id="ARBA00022670"/>
    </source>
</evidence>
<evidence type="ECO:0000259" key="9">
    <source>
        <dbReference type="Pfam" id="PF01431"/>
    </source>
</evidence>
<keyword evidence="6" id="KW-0862">Zinc</keyword>
<dbReference type="RefSeq" id="WP_221596287.1">
    <property type="nucleotide sequence ID" value="NZ_JAIGNQ010000001.1"/>
</dbReference>
<keyword evidence="3" id="KW-0645">Protease</keyword>
<dbReference type="InterPro" id="IPR024079">
    <property type="entry name" value="MetalloPept_cat_dom_sf"/>
</dbReference>
<reference evidence="11 12" key="1">
    <citation type="submission" date="2021-08" db="EMBL/GenBank/DDBJ databases">
        <title>Comparative Genomics Analysis of the Genus Qipengyuania Reveals Extensive Genetic Diversity and Metabolic Versatility, Including the Description of Fifteen Novel Species.</title>
        <authorList>
            <person name="Liu Y."/>
        </authorList>
    </citation>
    <scope>NUCLEOTIDE SEQUENCE [LARGE SCALE GENOMIC DNA]</scope>
    <source>
        <strain evidence="11 12">GH25</strain>
    </source>
</reference>
<dbReference type="Gene3D" id="1.10.1380.10">
    <property type="entry name" value="Neutral endopeptidase , domain2"/>
    <property type="match status" value="1"/>
</dbReference>
<evidence type="ECO:0000256" key="2">
    <source>
        <dbReference type="ARBA" id="ARBA00007357"/>
    </source>
</evidence>
<dbReference type="InterPro" id="IPR000718">
    <property type="entry name" value="Peptidase_M13"/>
</dbReference>
<dbReference type="PRINTS" id="PR00786">
    <property type="entry name" value="NEPRILYSIN"/>
</dbReference>
<dbReference type="InterPro" id="IPR008753">
    <property type="entry name" value="Peptidase_M13_N"/>
</dbReference>
<dbReference type="PANTHER" id="PTHR11733">
    <property type="entry name" value="ZINC METALLOPROTEASE FAMILY M13 NEPRILYSIN-RELATED"/>
    <property type="match status" value="1"/>
</dbReference>
<proteinExistence type="inferred from homology"/>
<evidence type="ECO:0000256" key="8">
    <source>
        <dbReference type="SAM" id="SignalP"/>
    </source>
</evidence>